<dbReference type="Proteomes" id="UP000245506">
    <property type="component" value="Unassembled WGS sequence"/>
</dbReference>
<dbReference type="OrthoDB" id="9772295at2"/>
<dbReference type="InterPro" id="IPR013783">
    <property type="entry name" value="Ig-like_fold"/>
</dbReference>
<dbReference type="InterPro" id="IPR014917">
    <property type="entry name" value="DUF1800"/>
</dbReference>
<dbReference type="EMBL" id="QGKL01000021">
    <property type="protein sequence ID" value="PWQ97278.1"/>
    <property type="molecule type" value="Genomic_DNA"/>
</dbReference>
<proteinExistence type="predicted"/>
<evidence type="ECO:0000313" key="1">
    <source>
        <dbReference type="EMBL" id="PWQ97278.1"/>
    </source>
</evidence>
<dbReference type="Gene3D" id="2.60.40.10">
    <property type="entry name" value="Immunoglobulins"/>
    <property type="match status" value="1"/>
</dbReference>
<dbReference type="RefSeq" id="WP_109822706.1">
    <property type="nucleotide sequence ID" value="NZ_QGKL01000021.1"/>
</dbReference>
<reference evidence="1 2" key="1">
    <citation type="submission" date="2018-05" db="EMBL/GenBank/DDBJ databases">
        <title>Leucothrix arctica sp. nov., isolated from Arctic seawater.</title>
        <authorList>
            <person name="Choi A."/>
            <person name="Baek K."/>
        </authorList>
    </citation>
    <scope>NUCLEOTIDE SEQUENCE [LARGE SCALE GENOMIC DNA]</scope>
    <source>
        <strain evidence="1 2">IMCC9719</strain>
    </source>
</reference>
<name>A0A317CFC5_9GAMM</name>
<protein>
    <recommendedName>
        <fullName evidence="3">DUF1800 domain-containing protein</fullName>
    </recommendedName>
</protein>
<sequence length="1497" mass="164145">MRPSMNCVTVNTPRSLVSQWLMLLFLALLSFLPFSLHADENNISITLIDGTANNAPMPETRIDIREVLEDGTTAWRKRLTTDSLGQASTFLEGIATNRKYQLSARSSFNNRSKTLTISTEGDHTFQVGTPLLNVTVRNSHSGEVFANTRVYAYQVQSDGSYNYLSRADSDENGQLTLDLPVLSDGGKVQLKINKPLSDIDAYSELITTAGDINFDIGKLQVSVLNSDNEEALANQDIYIYTQEGETSKWYGRAKTDDSGQLHLNLKGLYDGTSSPQAYMFKTRSPFNNKYKQSQNINTLGEHKFLVGTPLLHVTLSNQNTQAFLANTRITAYQILDDNSTKYLDRATTDTNGQLSLDLPTLSDGGSVQLVATKPLSNIDAYSSIISNSGKIDFKVGVLQVKVLNNDTQQAIADQDVYIYSQSAEGENKWYGKSKTDADGRLQLNLKGLNSNADTADTAQSYVLRTRSPFNNQYKYSQLIEKNGEYIFSVGEPLLHATLKDASNDNAIIADAEVRAYQLVDGKLKGLGKATTDEQGMVSFDIPALAEEDTVVQLWTKVFNSKMWAKSQYISSSGSVDFPLGTTTVTVIDGSVIDGEALADLRVNIREITGDDTTKYVSYTTTDSEGLLRLTLPELSQGKSYKLDASNPSALVRQRKYSQAITTTGEHTFVLGTQLLQITLKNALNQLPVTDKKVTVYQNTDDGAQWRGSITTDSNGQASLDLPQLADAGNSFYLRARKPYDANDTFSEDFATGTFTFDFPVGKTPVTLTDKNTGSPIANIKIHSYEILSTGSRKWQGWGLTDANGTAHFDLPSLAEGNRHTFRAINPFANNKHHYSEIVTAEGPVNFAVGIGEDGSLDLVAPELVVTSPADSSDVGNLGFMLIGTASDNKQLGSISVSYGGNNYPTSIDTTTSIWQLSVPAEHLTADSELAVTITATDAMNNQTVVEARYNVIADASAPTIVISSPSDNGFVPKTGFLATGTVTDDTGIKMLFATLEDSNLGTVMEREIDVSSSGNWALAVNNGQLTESGTAKLTLVATDIAERQSTIEVTVNITAAEYELRHMINRITFGANDALINDVRSIGASAFLEQQLAPDEIDDEALAIKLTEVGTPSSISELQRYQLNHMIYSKRQLREVMAWFWENHFNTFIKKSGNTVAYELAEHDSFRANALGNFRTLLNISAKSPAMLIYLDNILNVSDDANENYAREVMELSTCGVDACYTQTDVEELAEILTGWQVKDDTFFFNDDQHTKGSKLFQGVTIAEAGVEEGNQALDMLATHEATANYICGKLINVFISDEAIPSLNERCTNTFQAAAYDDDQMSQVVRGLLTSPEFNDSENFNNKIKTPVEFAVAVTRALDAQGTHADIPSYTDRMGLSLFFNPVPTGWSELGSTWINSGTLLERTRFANQIAAADIGSQTYIDPVTFFKDKNIETPEGITAYLFDLLGGDIWSDLERAIALEILNDEDTFDMEAENADAKLRELIGTIQSYPEYHYQ</sequence>
<comment type="caution">
    <text evidence="1">The sequence shown here is derived from an EMBL/GenBank/DDBJ whole genome shotgun (WGS) entry which is preliminary data.</text>
</comment>
<keyword evidence="2" id="KW-1185">Reference proteome</keyword>
<dbReference type="Pfam" id="PF08811">
    <property type="entry name" value="DUF1800"/>
    <property type="match status" value="1"/>
</dbReference>
<gene>
    <name evidence="1" type="ORF">DKT75_06995</name>
</gene>
<accession>A0A317CFC5</accession>
<organism evidence="1 2">
    <name type="scientific">Leucothrix arctica</name>
    <dbReference type="NCBI Taxonomy" id="1481894"/>
    <lineage>
        <taxon>Bacteria</taxon>
        <taxon>Pseudomonadati</taxon>
        <taxon>Pseudomonadota</taxon>
        <taxon>Gammaproteobacteria</taxon>
        <taxon>Thiotrichales</taxon>
        <taxon>Thiotrichaceae</taxon>
        <taxon>Leucothrix</taxon>
    </lineage>
</organism>
<evidence type="ECO:0000313" key="2">
    <source>
        <dbReference type="Proteomes" id="UP000245506"/>
    </source>
</evidence>
<evidence type="ECO:0008006" key="3">
    <source>
        <dbReference type="Google" id="ProtNLM"/>
    </source>
</evidence>